<feature type="transmembrane region" description="Helical" evidence="2">
    <location>
        <begin position="72"/>
        <end position="93"/>
    </location>
</feature>
<proteinExistence type="predicted"/>
<dbReference type="SUPFAM" id="SSF54427">
    <property type="entry name" value="NTF2-like"/>
    <property type="match status" value="1"/>
</dbReference>
<sequence>MKSFSRDGSSGGGGGGGGAHVPLGGDSSSPGGGFDGIVDSTSVPIRDDGFAFANGATYKSTRRTWQDIREGTAWFLVVVQVIIIAAVATAYQLQIGLEYVCYTSEERQHVKAVEKFFDAADRGDTPKGTETFESVTSKAFKAHCESGGYGRSEWAELAPMIVDKNEKSVRPKIITEDDTVVAYGMKINEGEHEYASFSAVFKFDQDQKIVHLSHMKLGEHGKGSSTPPPSPPPPPPPQQELPPGTSGVEAEQKMKSVVNQIMLAIEEGGQSGAKKLSDKLLTSSFEFPLDNGTTIDRTTFVNMVSQGYQLHKATREVFCDSAMLMCASHYARPDGDVVYHGATILKFDADLDDVSKMYWYHTGSETAHHRKMAVEKVFSALESKSNAAFDELKQSLNSGFTMYTRDRVYDADAFVQQLRSAPADDIQAARKLVVAENYVFDVYTKTQKVDGVNVQTSGVAVFEFDPMQTATMIKSVGWYYDETMTERVREKLMQSFDDAFETQDRESALKIVRSSLSKDWTGAFNQYDFNETRLENTIQKESWNVTKMHAKSRVYLQGNGFGLAYSNVTAGVVSREVVAVHRFDDDDKITESRWLVQEYPPKYQEVIDAYMKALYSGDVNTLSAMVVDKFKFHMDGEEYDKASWLDLISKRWKTIEHHEHEYVAQGSRVIAISMRKDENGNSTAVGMALLHFSREPETSAKLVEVKWYHDNTMMFDPMLMAASTYYDVLEGRKPESAMDNIVAPGYYIDLPGTRVLDDGSGAVSRRANITGVMHYFAGHRANYTRHQEMVTDRKANLVMNLWSSYNENDQKERRGVTIHHFTWKDGKPLLNVSRVFMDDYPLSNVDTVQKFYSAVYSQNFEELKDYVTSDFVAYTTMGVLNGADAFGDMLKSMSSETKLPKTQRRYVTEGSTVVAIYDDVYADGGREDWGVAVHDFSRTEGKIRQSSWFSNRTSTSTSGRV</sequence>
<organism evidence="4 5">
    <name type="scientific">Pycnococcus provasolii</name>
    <dbReference type="NCBI Taxonomy" id="41880"/>
    <lineage>
        <taxon>Eukaryota</taxon>
        <taxon>Viridiplantae</taxon>
        <taxon>Chlorophyta</taxon>
        <taxon>Pseudoscourfieldiophyceae</taxon>
        <taxon>Pseudoscourfieldiales</taxon>
        <taxon>Pycnococcaceae</taxon>
        <taxon>Pycnococcus</taxon>
    </lineage>
</organism>
<gene>
    <name evidence="4" type="ORF">PPROV_000097600</name>
</gene>
<dbReference type="EMBL" id="BNJQ01000003">
    <property type="protein sequence ID" value="GHP02219.1"/>
    <property type="molecule type" value="Genomic_DNA"/>
</dbReference>
<dbReference type="AlphaFoldDB" id="A0A830H9V7"/>
<dbReference type="SUPFAM" id="SSF101447">
    <property type="entry name" value="Formin homology 2 domain (FH2 domain)"/>
    <property type="match status" value="1"/>
</dbReference>
<reference evidence="4" key="1">
    <citation type="submission" date="2020-10" db="EMBL/GenBank/DDBJ databases">
        <title>Unveiling of a novel bifunctional photoreceptor, Dualchrome1, isolated from a cosmopolitan green alga.</title>
        <authorList>
            <person name="Suzuki S."/>
            <person name="Kawachi M."/>
        </authorList>
    </citation>
    <scope>NUCLEOTIDE SEQUENCE</scope>
    <source>
        <strain evidence="4">NIES 2893</strain>
    </source>
</reference>
<name>A0A830H9V7_9CHLO</name>
<evidence type="ECO:0000259" key="3">
    <source>
        <dbReference type="Pfam" id="PF12680"/>
    </source>
</evidence>
<dbReference type="Proteomes" id="UP000660262">
    <property type="component" value="Unassembled WGS sequence"/>
</dbReference>
<keyword evidence="2" id="KW-0812">Transmembrane</keyword>
<feature type="region of interest" description="Disordered" evidence="1">
    <location>
        <begin position="1"/>
        <end position="38"/>
    </location>
</feature>
<keyword evidence="2" id="KW-1133">Transmembrane helix</keyword>
<protein>
    <recommendedName>
        <fullName evidence="3">SnoaL-like domain-containing protein</fullName>
    </recommendedName>
</protein>
<evidence type="ECO:0000313" key="4">
    <source>
        <dbReference type="EMBL" id="GHP02219.1"/>
    </source>
</evidence>
<comment type="caution">
    <text evidence="4">The sequence shown here is derived from an EMBL/GenBank/DDBJ whole genome shotgun (WGS) entry which is preliminary data.</text>
</comment>
<evidence type="ECO:0000256" key="1">
    <source>
        <dbReference type="SAM" id="MobiDB-lite"/>
    </source>
</evidence>
<evidence type="ECO:0000256" key="2">
    <source>
        <dbReference type="SAM" id="Phobius"/>
    </source>
</evidence>
<dbReference type="Gene3D" id="3.10.450.50">
    <property type="match status" value="1"/>
</dbReference>
<feature type="region of interest" description="Disordered" evidence="1">
    <location>
        <begin position="218"/>
        <end position="249"/>
    </location>
</feature>
<dbReference type="InterPro" id="IPR037401">
    <property type="entry name" value="SnoaL-like"/>
</dbReference>
<keyword evidence="5" id="KW-1185">Reference proteome</keyword>
<feature type="domain" description="SnoaL-like" evidence="3">
    <location>
        <begin position="848"/>
        <end position="944"/>
    </location>
</feature>
<dbReference type="InterPro" id="IPR032710">
    <property type="entry name" value="NTF2-like_dom_sf"/>
</dbReference>
<evidence type="ECO:0000313" key="5">
    <source>
        <dbReference type="Proteomes" id="UP000660262"/>
    </source>
</evidence>
<feature type="compositionally biased region" description="Gly residues" evidence="1">
    <location>
        <begin position="9"/>
        <end position="19"/>
    </location>
</feature>
<keyword evidence="2" id="KW-0472">Membrane</keyword>
<feature type="compositionally biased region" description="Pro residues" evidence="1">
    <location>
        <begin position="226"/>
        <end position="240"/>
    </location>
</feature>
<accession>A0A830H9V7</accession>
<dbReference type="Pfam" id="PF12680">
    <property type="entry name" value="SnoaL_2"/>
    <property type="match status" value="1"/>
</dbReference>